<name>A0AAD5R9R4_PARTN</name>
<gene>
    <name evidence="8" type="ORF">KIN20_034473</name>
</gene>
<protein>
    <recommendedName>
        <fullName evidence="7">UDP-glucuronosyltransferase</fullName>
        <ecNumber evidence="7">2.4.1.17</ecNumber>
    </recommendedName>
</protein>
<evidence type="ECO:0000256" key="3">
    <source>
        <dbReference type="ARBA" id="ARBA00022679"/>
    </source>
</evidence>
<dbReference type="InterPro" id="IPR050271">
    <property type="entry name" value="UDP-glycosyltransferase"/>
</dbReference>
<dbReference type="PANTHER" id="PTHR48043:SF145">
    <property type="entry name" value="FI06409P-RELATED"/>
    <property type="match status" value="1"/>
</dbReference>
<sequence>MVEFDSDCTTSTGTKLVKHVIKYNSPYYDPADWQTLTFKQDKVFNVMFGLNVIDFIKMQIFAYRICEGMIDDLTLIRTLRDSRFDLGIYEMFHSCPAGVMELAGVPKMMLASAIGIGYHHYRILGMEKQSSFVPASLTSYGGRMNFIGRLSNVLINGLGWIFANICEYFEQTLFESRFGDFPNLQNLIQEKVDYILMNTNEFTESTRPTLRSIHYVGGSAIPTPQPLSDEFERIVSKGTKGVILFSLGSLVKSSQMPADIRQAFTEAFRSFRDYVVIWKDDGVLNTTTPNIHYHSWLPQVDLLADGRVKVFITHGGMNSIHEALLFGVPMITLPLFADQDSNAAVAAERGFSITLNKLSLSKEVIIDAIKAVLGKDGEESVYTMRVRQAARLLRGSPEEMRQTIRKLVEVSATEPPLNHLKLDINHLNSLQYYNIDVYLFIFAILSIFALSYCSFCRQLTRRLLVSKKKDD</sequence>
<evidence type="ECO:0000256" key="4">
    <source>
        <dbReference type="ARBA" id="ARBA00022729"/>
    </source>
</evidence>
<evidence type="ECO:0000256" key="6">
    <source>
        <dbReference type="RuleBase" id="RU003718"/>
    </source>
</evidence>
<keyword evidence="4" id="KW-0732">Signal</keyword>
<evidence type="ECO:0000313" key="9">
    <source>
        <dbReference type="Proteomes" id="UP001196413"/>
    </source>
</evidence>
<evidence type="ECO:0000256" key="7">
    <source>
        <dbReference type="RuleBase" id="RU362059"/>
    </source>
</evidence>
<keyword evidence="7" id="KW-0472">Membrane</keyword>
<evidence type="ECO:0000256" key="1">
    <source>
        <dbReference type="ARBA" id="ARBA00009995"/>
    </source>
</evidence>
<dbReference type="GO" id="GO:0015020">
    <property type="term" value="F:glucuronosyltransferase activity"/>
    <property type="evidence" value="ECO:0007669"/>
    <property type="project" value="UniProtKB-EC"/>
</dbReference>
<accession>A0AAD5R9R4</accession>
<dbReference type="CDD" id="cd03784">
    <property type="entry name" value="GT1_Gtf-like"/>
    <property type="match status" value="1"/>
</dbReference>
<dbReference type="Proteomes" id="UP001196413">
    <property type="component" value="Unassembled WGS sequence"/>
</dbReference>
<dbReference type="PANTHER" id="PTHR48043">
    <property type="entry name" value="EG:EG0003.4 PROTEIN-RELATED"/>
    <property type="match status" value="1"/>
</dbReference>
<keyword evidence="7" id="KW-0812">Transmembrane</keyword>
<dbReference type="AlphaFoldDB" id="A0AAD5R9R4"/>
<dbReference type="SUPFAM" id="SSF53756">
    <property type="entry name" value="UDP-Glycosyltransferase/glycogen phosphorylase"/>
    <property type="match status" value="1"/>
</dbReference>
<evidence type="ECO:0000256" key="5">
    <source>
        <dbReference type="ARBA" id="ARBA00047475"/>
    </source>
</evidence>
<dbReference type="EC" id="2.4.1.17" evidence="7"/>
<comment type="catalytic activity">
    <reaction evidence="5 7">
        <text>glucuronate acceptor + UDP-alpha-D-glucuronate = acceptor beta-D-glucuronoside + UDP + H(+)</text>
        <dbReference type="Rhea" id="RHEA:21032"/>
        <dbReference type="ChEBI" id="CHEBI:15378"/>
        <dbReference type="ChEBI" id="CHEBI:58052"/>
        <dbReference type="ChEBI" id="CHEBI:58223"/>
        <dbReference type="ChEBI" id="CHEBI:132367"/>
        <dbReference type="ChEBI" id="CHEBI:132368"/>
        <dbReference type="EC" id="2.4.1.17"/>
    </reaction>
</comment>
<keyword evidence="7" id="KW-1133">Transmembrane helix</keyword>
<comment type="similarity">
    <text evidence="1 6">Belongs to the UDP-glycosyltransferase family.</text>
</comment>
<dbReference type="Pfam" id="PF00201">
    <property type="entry name" value="UDPGT"/>
    <property type="match status" value="1"/>
</dbReference>
<reference evidence="8" key="1">
    <citation type="submission" date="2021-06" db="EMBL/GenBank/DDBJ databases">
        <title>Parelaphostrongylus tenuis whole genome reference sequence.</title>
        <authorList>
            <person name="Garwood T.J."/>
            <person name="Larsen P.A."/>
            <person name="Fountain-Jones N.M."/>
            <person name="Garbe J.R."/>
            <person name="Macchietto M.G."/>
            <person name="Kania S.A."/>
            <person name="Gerhold R.W."/>
            <person name="Richards J.E."/>
            <person name="Wolf T.M."/>
        </authorList>
    </citation>
    <scope>NUCLEOTIDE SEQUENCE</scope>
    <source>
        <strain evidence="8">MNPRO001-30</strain>
        <tissue evidence="8">Meninges</tissue>
    </source>
</reference>
<dbReference type="EMBL" id="JAHQIW010007128">
    <property type="protein sequence ID" value="KAJ1372340.1"/>
    <property type="molecule type" value="Genomic_DNA"/>
</dbReference>
<keyword evidence="2 6" id="KW-0328">Glycosyltransferase</keyword>
<keyword evidence="9" id="KW-1185">Reference proteome</keyword>
<dbReference type="InterPro" id="IPR002213">
    <property type="entry name" value="UDP_glucos_trans"/>
</dbReference>
<evidence type="ECO:0000313" key="8">
    <source>
        <dbReference type="EMBL" id="KAJ1372340.1"/>
    </source>
</evidence>
<comment type="subcellular location">
    <subcellularLocation>
        <location evidence="7">Membrane</location>
        <topology evidence="7">Single-pass membrane protein</topology>
    </subcellularLocation>
</comment>
<dbReference type="FunFam" id="3.40.50.2000:FF:000021">
    <property type="entry name" value="UDP-glucuronosyltransferase"/>
    <property type="match status" value="1"/>
</dbReference>
<dbReference type="InterPro" id="IPR035595">
    <property type="entry name" value="UDP_glycos_trans_CS"/>
</dbReference>
<organism evidence="8 9">
    <name type="scientific">Parelaphostrongylus tenuis</name>
    <name type="common">Meningeal worm</name>
    <dbReference type="NCBI Taxonomy" id="148309"/>
    <lineage>
        <taxon>Eukaryota</taxon>
        <taxon>Metazoa</taxon>
        <taxon>Ecdysozoa</taxon>
        <taxon>Nematoda</taxon>
        <taxon>Chromadorea</taxon>
        <taxon>Rhabditida</taxon>
        <taxon>Rhabditina</taxon>
        <taxon>Rhabditomorpha</taxon>
        <taxon>Strongyloidea</taxon>
        <taxon>Metastrongylidae</taxon>
        <taxon>Parelaphostrongylus</taxon>
    </lineage>
</organism>
<keyword evidence="3 6" id="KW-0808">Transferase</keyword>
<evidence type="ECO:0000256" key="2">
    <source>
        <dbReference type="ARBA" id="ARBA00022676"/>
    </source>
</evidence>
<dbReference type="Gene3D" id="3.40.50.2000">
    <property type="entry name" value="Glycogen Phosphorylase B"/>
    <property type="match status" value="1"/>
</dbReference>
<feature type="transmembrane region" description="Helical" evidence="7">
    <location>
        <begin position="437"/>
        <end position="459"/>
    </location>
</feature>
<dbReference type="PROSITE" id="PS00375">
    <property type="entry name" value="UDPGT"/>
    <property type="match status" value="1"/>
</dbReference>
<comment type="caution">
    <text evidence="8">The sequence shown here is derived from an EMBL/GenBank/DDBJ whole genome shotgun (WGS) entry which is preliminary data.</text>
</comment>
<dbReference type="GO" id="GO:0016020">
    <property type="term" value="C:membrane"/>
    <property type="evidence" value="ECO:0007669"/>
    <property type="project" value="UniProtKB-SubCell"/>
</dbReference>
<proteinExistence type="inferred from homology"/>